<protein>
    <submittedName>
        <fullName evidence="1">Uncharacterized protein</fullName>
    </submittedName>
</protein>
<dbReference type="EMBL" id="PGFZ01000001">
    <property type="protein sequence ID" value="POZ52999.1"/>
    <property type="molecule type" value="Genomic_DNA"/>
</dbReference>
<organism evidence="1 2">
    <name type="scientific">Methylovulum psychrotolerans</name>
    <dbReference type="NCBI Taxonomy" id="1704499"/>
    <lineage>
        <taxon>Bacteria</taxon>
        <taxon>Pseudomonadati</taxon>
        <taxon>Pseudomonadota</taxon>
        <taxon>Gammaproteobacteria</taxon>
        <taxon>Methylococcales</taxon>
        <taxon>Methylococcaceae</taxon>
        <taxon>Methylovulum</taxon>
    </lineage>
</organism>
<sequence length="417" mass="48048">MNPLSPPNKKSRVALPAFRAALIWHRIASAPAPAGDWLDARLDEDRPFPQEYDYIPDNSDDEGTAGVAESYREWDELPAGAPCPFETIHQYMFDRELVSPHPCPWVRPLLDDYAAFIDQALAGFYQEAFAWLEGRRYGCADRYPLVGRFRFIGRYNKYVSTRYAEVSECCRRMPEDWQTEDYDIVFKLLFHSYLSATDIHRRVKSYALQAWQLGVAQVAWENAHPGREPTDAEVAAIRQSSTATLEELMAAHSWDMTTLLIVGSHIIESAASVRERLDETLYMLLRRGHITEYSMANRHASIKHWLYQLSAGLLQYGLCEISELKLQGFIWALPYGAVVQRQEDSGGCHFCRNIDGAVLTVVAPDKPDKDRWHEVWLGKTNRDFDNVPESYFENVRHFKEVPAGNIFPHFRAKWRRL</sequence>
<evidence type="ECO:0000313" key="1">
    <source>
        <dbReference type="EMBL" id="POZ52999.1"/>
    </source>
</evidence>
<comment type="caution">
    <text evidence="1">The sequence shown here is derived from an EMBL/GenBank/DDBJ whole genome shotgun (WGS) entry which is preliminary data.</text>
</comment>
<dbReference type="AlphaFoldDB" id="A0A2S5CQA3"/>
<dbReference type="Proteomes" id="UP000237423">
    <property type="component" value="Unassembled WGS sequence"/>
</dbReference>
<proteinExistence type="predicted"/>
<gene>
    <name evidence="1" type="ORF">AADEFJLK_00008</name>
</gene>
<reference evidence="1 2" key="1">
    <citation type="submission" date="2017-11" db="EMBL/GenBank/DDBJ databases">
        <title>Draft Genome Sequence of Methylobacter psychrotolerans Sph1T, an Obligate Methanotroph from Low-Temperature Environments.</title>
        <authorList>
            <person name="Oshkin I.Y."/>
            <person name="Miroshnikov K."/>
            <person name="Belova S.E."/>
            <person name="Korzhenkov A."/>
            <person name="Toshchakov S.V."/>
            <person name="Dedysh S.N."/>
        </authorList>
    </citation>
    <scope>NUCLEOTIDE SEQUENCE [LARGE SCALE GENOMIC DNA]</scope>
    <source>
        <strain evidence="1 2">Sph1</strain>
    </source>
</reference>
<name>A0A2S5CQA3_9GAMM</name>
<dbReference type="RefSeq" id="WP_103972866.1">
    <property type="nucleotide sequence ID" value="NZ_PGFZ01000001.1"/>
</dbReference>
<accession>A0A2S5CQA3</accession>
<evidence type="ECO:0000313" key="2">
    <source>
        <dbReference type="Proteomes" id="UP000237423"/>
    </source>
</evidence>